<dbReference type="GO" id="GO:0015627">
    <property type="term" value="C:type II protein secretion system complex"/>
    <property type="evidence" value="ECO:0007669"/>
    <property type="project" value="TreeGrafter"/>
</dbReference>
<gene>
    <name evidence="3" type="ORF">BECKFW1821A_GA0114235_10821</name>
    <name evidence="4" type="ORF">BECKFW1821B_GA0114236_10792</name>
</gene>
<dbReference type="AlphaFoldDB" id="A0A450SWX1"/>
<dbReference type="EMBL" id="CAADEW010000082">
    <property type="protein sequence ID" value="VFJ58416.1"/>
    <property type="molecule type" value="Genomic_DNA"/>
</dbReference>
<feature type="signal peptide" evidence="1">
    <location>
        <begin position="1"/>
        <end position="21"/>
    </location>
</feature>
<dbReference type="PANTHER" id="PTHR21180">
    <property type="entry name" value="ENDONUCLEASE/EXONUCLEASE/PHOSPHATASE FAMILY DOMAIN-CONTAINING PROTEIN 1"/>
    <property type="match status" value="1"/>
</dbReference>
<sequence>MKIVKRLLFALLLVIPNILLANSTIDINTATKEELMAIKGVGEVKADRIIEERNIRIFCSLTDFADRVKGIGEKTIDPRKNNLTVGDTKDSCPEKP</sequence>
<organism evidence="3">
    <name type="scientific">Candidatus Kentrum sp. FW</name>
    <dbReference type="NCBI Taxonomy" id="2126338"/>
    <lineage>
        <taxon>Bacteria</taxon>
        <taxon>Pseudomonadati</taxon>
        <taxon>Pseudomonadota</taxon>
        <taxon>Gammaproteobacteria</taxon>
        <taxon>Candidatus Kentrum</taxon>
    </lineage>
</organism>
<protein>
    <submittedName>
        <fullName evidence="3">Competence protein ComEA</fullName>
    </submittedName>
</protein>
<dbReference type="Pfam" id="PF12836">
    <property type="entry name" value="HHH_3"/>
    <property type="match status" value="1"/>
</dbReference>
<evidence type="ECO:0000313" key="3">
    <source>
        <dbReference type="EMBL" id="VFJ58416.1"/>
    </source>
</evidence>
<evidence type="ECO:0000256" key="1">
    <source>
        <dbReference type="SAM" id="SignalP"/>
    </source>
</evidence>
<dbReference type="PANTHER" id="PTHR21180:SF32">
    <property type="entry name" value="ENDONUCLEASE_EXONUCLEASE_PHOSPHATASE FAMILY DOMAIN-CONTAINING PROTEIN 1"/>
    <property type="match status" value="1"/>
</dbReference>
<dbReference type="InterPro" id="IPR003583">
    <property type="entry name" value="Hlx-hairpin-Hlx_DNA-bd_motif"/>
</dbReference>
<dbReference type="InterPro" id="IPR010994">
    <property type="entry name" value="RuvA_2-like"/>
</dbReference>
<dbReference type="Gene3D" id="1.10.150.320">
    <property type="entry name" value="Photosystem II 12 kDa extrinsic protein"/>
    <property type="match status" value="1"/>
</dbReference>
<evidence type="ECO:0000259" key="2">
    <source>
        <dbReference type="SMART" id="SM00278"/>
    </source>
</evidence>
<feature type="domain" description="Helix-hairpin-helix DNA-binding motif class 1" evidence="2">
    <location>
        <begin position="63"/>
        <end position="82"/>
    </location>
</feature>
<dbReference type="GO" id="GO:0006281">
    <property type="term" value="P:DNA repair"/>
    <property type="evidence" value="ECO:0007669"/>
    <property type="project" value="InterPro"/>
</dbReference>
<dbReference type="InterPro" id="IPR051675">
    <property type="entry name" value="Endo/Exo/Phosphatase_dom_1"/>
</dbReference>
<accession>A0A450SWX1</accession>
<dbReference type="SMART" id="SM00278">
    <property type="entry name" value="HhH1"/>
    <property type="match status" value="2"/>
</dbReference>
<name>A0A450SWX1_9GAMM</name>
<dbReference type="SUPFAM" id="SSF47781">
    <property type="entry name" value="RuvA domain 2-like"/>
    <property type="match status" value="1"/>
</dbReference>
<dbReference type="EMBL" id="CAADFD010000079">
    <property type="protein sequence ID" value="VFJ63035.1"/>
    <property type="molecule type" value="Genomic_DNA"/>
</dbReference>
<dbReference type="GO" id="GO:0015628">
    <property type="term" value="P:protein secretion by the type II secretion system"/>
    <property type="evidence" value="ECO:0007669"/>
    <property type="project" value="TreeGrafter"/>
</dbReference>
<proteinExistence type="predicted"/>
<feature type="domain" description="Helix-hairpin-helix DNA-binding motif class 1" evidence="2">
    <location>
        <begin position="33"/>
        <end position="52"/>
    </location>
</feature>
<dbReference type="GO" id="GO:0003677">
    <property type="term" value="F:DNA binding"/>
    <property type="evidence" value="ECO:0007669"/>
    <property type="project" value="InterPro"/>
</dbReference>
<evidence type="ECO:0000313" key="4">
    <source>
        <dbReference type="EMBL" id="VFJ63035.1"/>
    </source>
</evidence>
<reference evidence="3" key="1">
    <citation type="submission" date="2019-02" db="EMBL/GenBank/DDBJ databases">
        <authorList>
            <person name="Gruber-Vodicka R. H."/>
            <person name="Seah K. B. B."/>
        </authorList>
    </citation>
    <scope>NUCLEOTIDE SEQUENCE</scope>
    <source>
        <strain evidence="4">BECK_BZ106</strain>
        <strain evidence="3">BECK_BZ15</strain>
    </source>
</reference>
<feature type="chain" id="PRO_5036354138" evidence="1">
    <location>
        <begin position="22"/>
        <end position="96"/>
    </location>
</feature>
<keyword evidence="1" id="KW-0732">Signal</keyword>